<dbReference type="PROSITE" id="PS50977">
    <property type="entry name" value="HTH_TETR_2"/>
    <property type="match status" value="1"/>
</dbReference>
<dbReference type="SUPFAM" id="SSF46689">
    <property type="entry name" value="Homeodomain-like"/>
    <property type="match status" value="1"/>
</dbReference>
<keyword evidence="5" id="KW-1185">Reference proteome</keyword>
<dbReference type="Pfam" id="PF00440">
    <property type="entry name" value="TetR_N"/>
    <property type="match status" value="1"/>
</dbReference>
<accession>A0A7W3QP24</accession>
<dbReference type="AlphaFoldDB" id="A0A7W3QP24"/>
<dbReference type="GO" id="GO:0000976">
    <property type="term" value="F:transcription cis-regulatory region binding"/>
    <property type="evidence" value="ECO:0007669"/>
    <property type="project" value="TreeGrafter"/>
</dbReference>
<dbReference type="GO" id="GO:0003700">
    <property type="term" value="F:DNA-binding transcription factor activity"/>
    <property type="evidence" value="ECO:0007669"/>
    <property type="project" value="TreeGrafter"/>
</dbReference>
<gene>
    <name evidence="4" type="ORF">HNR61_005889</name>
</gene>
<evidence type="ECO:0000256" key="2">
    <source>
        <dbReference type="PROSITE-ProRule" id="PRU00335"/>
    </source>
</evidence>
<dbReference type="EMBL" id="JACJIA010000008">
    <property type="protein sequence ID" value="MBA8954235.1"/>
    <property type="molecule type" value="Genomic_DNA"/>
</dbReference>
<dbReference type="Gene3D" id="1.10.357.10">
    <property type="entry name" value="Tetracycline Repressor, domain 2"/>
    <property type="match status" value="1"/>
</dbReference>
<sequence>MGSAGAREWLAEGLRLLAEQGAPAVTLERVCERMGMSKGAFYHHFGSVPKFRTRLLAHFEAEYTTAVIDAVEGAAGLPARERLDLLVAEALRDTTPDLEIAVRAWAKQDPEAAAVQERVDATRIAYVRDLCERAGHADPDRTATLVYLVLIGGAHLAPPLPHEDKRALCALVLGRADAAAAAPRRGPTP</sequence>
<name>A0A7W3QP24_ACTNM</name>
<dbReference type="RefSeq" id="WP_182846330.1">
    <property type="nucleotide sequence ID" value="NZ_BAAALP010000062.1"/>
</dbReference>
<evidence type="ECO:0000259" key="3">
    <source>
        <dbReference type="PROSITE" id="PS50977"/>
    </source>
</evidence>
<dbReference type="Proteomes" id="UP000572680">
    <property type="component" value="Unassembled WGS sequence"/>
</dbReference>
<dbReference type="InterPro" id="IPR001647">
    <property type="entry name" value="HTH_TetR"/>
</dbReference>
<feature type="domain" description="HTH tetR-type" evidence="3">
    <location>
        <begin position="3"/>
        <end position="63"/>
    </location>
</feature>
<dbReference type="PANTHER" id="PTHR30055">
    <property type="entry name" value="HTH-TYPE TRANSCRIPTIONAL REGULATOR RUTR"/>
    <property type="match status" value="1"/>
</dbReference>
<proteinExistence type="predicted"/>
<keyword evidence="1 2" id="KW-0238">DNA-binding</keyword>
<dbReference type="InterPro" id="IPR009057">
    <property type="entry name" value="Homeodomain-like_sf"/>
</dbReference>
<protein>
    <submittedName>
        <fullName evidence="4">AcrR family transcriptional regulator</fullName>
    </submittedName>
</protein>
<dbReference type="PANTHER" id="PTHR30055:SF239">
    <property type="entry name" value="TRANSCRIPTIONAL REGULATORY PROTEIN"/>
    <property type="match status" value="1"/>
</dbReference>
<feature type="DNA-binding region" description="H-T-H motif" evidence="2">
    <location>
        <begin position="26"/>
        <end position="45"/>
    </location>
</feature>
<evidence type="ECO:0000313" key="4">
    <source>
        <dbReference type="EMBL" id="MBA8954235.1"/>
    </source>
</evidence>
<organism evidence="4 5">
    <name type="scientific">Actinomadura namibiensis</name>
    <dbReference type="NCBI Taxonomy" id="182080"/>
    <lineage>
        <taxon>Bacteria</taxon>
        <taxon>Bacillati</taxon>
        <taxon>Actinomycetota</taxon>
        <taxon>Actinomycetes</taxon>
        <taxon>Streptosporangiales</taxon>
        <taxon>Thermomonosporaceae</taxon>
        <taxon>Actinomadura</taxon>
    </lineage>
</organism>
<evidence type="ECO:0000256" key="1">
    <source>
        <dbReference type="ARBA" id="ARBA00023125"/>
    </source>
</evidence>
<comment type="caution">
    <text evidence="4">The sequence shown here is derived from an EMBL/GenBank/DDBJ whole genome shotgun (WGS) entry which is preliminary data.</text>
</comment>
<dbReference type="InterPro" id="IPR050109">
    <property type="entry name" value="HTH-type_TetR-like_transc_reg"/>
</dbReference>
<evidence type="ECO:0000313" key="5">
    <source>
        <dbReference type="Proteomes" id="UP000572680"/>
    </source>
</evidence>
<reference evidence="4 5" key="1">
    <citation type="submission" date="2020-08" db="EMBL/GenBank/DDBJ databases">
        <title>Genomic Encyclopedia of Type Strains, Phase IV (KMG-IV): sequencing the most valuable type-strain genomes for metagenomic binning, comparative biology and taxonomic classification.</title>
        <authorList>
            <person name="Goeker M."/>
        </authorList>
    </citation>
    <scope>NUCLEOTIDE SEQUENCE [LARGE SCALE GENOMIC DNA]</scope>
    <source>
        <strain evidence="4 5">DSM 44197</strain>
    </source>
</reference>